<evidence type="ECO:0000313" key="1">
    <source>
        <dbReference type="EMBL" id="KIR45968.1"/>
    </source>
</evidence>
<protein>
    <submittedName>
        <fullName evidence="1">Unplaced genomic scaffold supercont1.14, whole genome shotgun sequence</fullName>
    </submittedName>
</protein>
<accession>A0A0D0UCC1</accession>
<dbReference type="EMBL" id="KN847986">
    <property type="protein sequence ID" value="KIR45968.1"/>
    <property type="molecule type" value="Genomic_DNA"/>
</dbReference>
<sequence length="227" mass="25046">MSSAVSALPREVLTLQMLLLDAPSIEVTPAGAWVKREYPPPLRNPSARARIGQLYRKINPHHREHVVQMSWNPSVKRKSIVERELAVNGRVCSSRNFLTLLSLLIESQLGPKDHDLSTFILPMAFRECVEPFDGGISGLQWAHYDQKRQSALRSLKGYNALGRFVAERRLKPITSKTQLSSPSSSPTIVVRGLMNETCPAKISVPKMTASVHSGKGHLAHGSPADSP</sequence>
<proteinExistence type="predicted"/>
<gene>
    <name evidence="1" type="ORF">I312_04938</name>
</gene>
<dbReference type="HOGENOM" id="CLU_1219649_0_0_1"/>
<dbReference type="AlphaFoldDB" id="A0A0D0UCC1"/>
<reference evidence="1" key="1">
    <citation type="submission" date="2015-01" db="EMBL/GenBank/DDBJ databases">
        <title>The Genome Sequence of Cryptococcus gattii CA1280.</title>
        <authorList>
            <consortium name="The Broad Institute Genomics Platform"/>
            <person name="Cuomo C."/>
            <person name="Litvintseva A."/>
            <person name="Chen Y."/>
            <person name="Heitman J."/>
            <person name="Sun S."/>
            <person name="Springer D."/>
            <person name="Dromer F."/>
            <person name="Young S."/>
            <person name="Zeng Q."/>
            <person name="Gargeya S."/>
            <person name="Abouelleil A."/>
            <person name="Alvarado L."/>
            <person name="Chapman S.B."/>
            <person name="Gainer-Dewar J."/>
            <person name="Goldberg J."/>
            <person name="Griggs A."/>
            <person name="Gujja S."/>
            <person name="Hansen M."/>
            <person name="Howarth C."/>
            <person name="Imamovic A."/>
            <person name="Larimer J."/>
            <person name="Murphy C."/>
            <person name="Naylor J."/>
            <person name="Pearson M."/>
            <person name="Priest M."/>
            <person name="Roberts A."/>
            <person name="Saif S."/>
            <person name="Shea T."/>
            <person name="Sykes S."/>
            <person name="Wortman J."/>
            <person name="Nusbaum C."/>
            <person name="Birren B."/>
        </authorList>
    </citation>
    <scope>NUCLEOTIDE SEQUENCE [LARGE SCALE GENOMIC DNA]</scope>
    <source>
        <strain evidence="1">CA1280</strain>
    </source>
</reference>
<name>A0A0D0UCC1_CRYGA</name>
<organism evidence="1">
    <name type="scientific">Cryptococcus bacillisporus CA1280</name>
    <dbReference type="NCBI Taxonomy" id="1296109"/>
    <lineage>
        <taxon>Eukaryota</taxon>
        <taxon>Fungi</taxon>
        <taxon>Dikarya</taxon>
        <taxon>Basidiomycota</taxon>
        <taxon>Agaricomycotina</taxon>
        <taxon>Tremellomycetes</taxon>
        <taxon>Tremellales</taxon>
        <taxon>Cryptococcaceae</taxon>
        <taxon>Cryptococcus</taxon>
        <taxon>Cryptococcus gattii species complex</taxon>
    </lineage>
</organism>